<dbReference type="EMBL" id="NKXS01004348">
    <property type="protein sequence ID" value="PIN06653.1"/>
    <property type="molecule type" value="Genomic_DNA"/>
</dbReference>
<dbReference type="Proteomes" id="UP000231279">
    <property type="component" value="Unassembled WGS sequence"/>
</dbReference>
<proteinExistence type="predicted"/>
<feature type="region of interest" description="Disordered" evidence="1">
    <location>
        <begin position="1"/>
        <end position="21"/>
    </location>
</feature>
<evidence type="ECO:0000256" key="1">
    <source>
        <dbReference type="SAM" id="MobiDB-lite"/>
    </source>
</evidence>
<feature type="transmembrane region" description="Helical" evidence="2">
    <location>
        <begin position="34"/>
        <end position="56"/>
    </location>
</feature>
<comment type="caution">
    <text evidence="3">The sequence shown here is derived from an EMBL/GenBank/DDBJ whole genome shotgun (WGS) entry which is preliminary data.</text>
</comment>
<keyword evidence="2" id="KW-0812">Transmembrane</keyword>
<evidence type="ECO:0000313" key="4">
    <source>
        <dbReference type="Proteomes" id="UP000231279"/>
    </source>
</evidence>
<gene>
    <name evidence="3" type="ORF">CDL12_20794</name>
</gene>
<protein>
    <submittedName>
        <fullName evidence="3">Uncharacterized protein</fullName>
    </submittedName>
</protein>
<evidence type="ECO:0000313" key="3">
    <source>
        <dbReference type="EMBL" id="PIN06653.1"/>
    </source>
</evidence>
<name>A0A2G9GN11_9LAMI</name>
<keyword evidence="2" id="KW-1133">Transmembrane helix</keyword>
<sequence length="84" mass="9387">MFGSSRLKSDVKRAVSKSSRTKPLTDLSFLSTSALFLSNSMIPLSGLISIVFMLDIHWLNSCRTKHTPPWQPLQAYGARLVSVY</sequence>
<accession>A0A2G9GN11</accession>
<evidence type="ECO:0000256" key="2">
    <source>
        <dbReference type="SAM" id="Phobius"/>
    </source>
</evidence>
<keyword evidence="2" id="KW-0472">Membrane</keyword>
<dbReference type="AlphaFoldDB" id="A0A2G9GN11"/>
<keyword evidence="4" id="KW-1185">Reference proteome</keyword>
<organism evidence="3 4">
    <name type="scientific">Handroanthus impetiginosus</name>
    <dbReference type="NCBI Taxonomy" id="429701"/>
    <lineage>
        <taxon>Eukaryota</taxon>
        <taxon>Viridiplantae</taxon>
        <taxon>Streptophyta</taxon>
        <taxon>Embryophyta</taxon>
        <taxon>Tracheophyta</taxon>
        <taxon>Spermatophyta</taxon>
        <taxon>Magnoliopsida</taxon>
        <taxon>eudicotyledons</taxon>
        <taxon>Gunneridae</taxon>
        <taxon>Pentapetalae</taxon>
        <taxon>asterids</taxon>
        <taxon>lamiids</taxon>
        <taxon>Lamiales</taxon>
        <taxon>Bignoniaceae</taxon>
        <taxon>Crescentiina</taxon>
        <taxon>Tabebuia alliance</taxon>
        <taxon>Handroanthus</taxon>
    </lineage>
</organism>
<reference evidence="4" key="1">
    <citation type="journal article" date="2018" name="Gigascience">
        <title>Genome assembly of the Pink Ipe (Handroanthus impetiginosus, Bignoniaceae), a highly valued, ecologically keystone Neotropical timber forest tree.</title>
        <authorList>
            <person name="Silva-Junior O.B."/>
            <person name="Grattapaglia D."/>
            <person name="Novaes E."/>
            <person name="Collevatti R.G."/>
        </authorList>
    </citation>
    <scope>NUCLEOTIDE SEQUENCE [LARGE SCALE GENOMIC DNA]</scope>
    <source>
        <strain evidence="4">cv. UFG-1</strain>
    </source>
</reference>